<dbReference type="Pfam" id="PF14539">
    <property type="entry name" value="DUF4442"/>
    <property type="match status" value="1"/>
</dbReference>
<dbReference type="RefSeq" id="WP_260977617.1">
    <property type="nucleotide sequence ID" value="NZ_JAOANI010000028.1"/>
</dbReference>
<name>A0A9X2WIK7_9GAMM</name>
<dbReference type="InterPro" id="IPR027961">
    <property type="entry name" value="DUF4442"/>
</dbReference>
<evidence type="ECO:0000313" key="2">
    <source>
        <dbReference type="Proteomes" id="UP001147830"/>
    </source>
</evidence>
<dbReference type="InterPro" id="IPR029069">
    <property type="entry name" value="HotDog_dom_sf"/>
</dbReference>
<accession>A0A9X2WIK7</accession>
<reference evidence="1" key="2">
    <citation type="submission" date="2022-08" db="EMBL/GenBank/DDBJ databases">
        <authorList>
            <person name="Dong C."/>
        </authorList>
    </citation>
    <scope>NUCLEOTIDE SEQUENCE</scope>
    <source>
        <strain evidence="1">59MF3M-4</strain>
    </source>
</reference>
<dbReference type="Proteomes" id="UP001147830">
    <property type="component" value="Unassembled WGS sequence"/>
</dbReference>
<proteinExistence type="predicted"/>
<organism evidence="1 2">
    <name type="scientific">Thalassolituus pacificus</name>
    <dbReference type="NCBI Taxonomy" id="2975440"/>
    <lineage>
        <taxon>Bacteria</taxon>
        <taxon>Pseudomonadati</taxon>
        <taxon>Pseudomonadota</taxon>
        <taxon>Gammaproteobacteria</taxon>
        <taxon>Oceanospirillales</taxon>
        <taxon>Oceanospirillaceae</taxon>
        <taxon>Thalassolituus</taxon>
    </lineage>
</organism>
<sequence length="169" mass="18489">MANTNTANRPNRLTTVVSKVNKLPVAWRAKALSLMMGRVIPFAGTAGTRVEKLTPQECVIVMRNKKKVQNHIGSVHAAAMGLLAESATGFMTGMSVPDNRIIVIRSMQLEYLKRASGDMKAVASFSDEQLDYVKNIEKGDIEVPVVITDASGTETVKATMIWAWTPKKK</sequence>
<protein>
    <submittedName>
        <fullName evidence="1">DUF4442 domain-containing protein</fullName>
    </submittedName>
</protein>
<keyword evidence="2" id="KW-1185">Reference proteome</keyword>
<evidence type="ECO:0000313" key="1">
    <source>
        <dbReference type="EMBL" id="MCT7360794.1"/>
    </source>
</evidence>
<dbReference type="AlphaFoldDB" id="A0A9X2WIK7"/>
<dbReference type="CDD" id="cd03443">
    <property type="entry name" value="PaaI_thioesterase"/>
    <property type="match status" value="1"/>
</dbReference>
<dbReference type="EMBL" id="JAOANI010000028">
    <property type="protein sequence ID" value="MCT7360794.1"/>
    <property type="molecule type" value="Genomic_DNA"/>
</dbReference>
<reference evidence="1" key="1">
    <citation type="journal article" date="2022" name="Front. Microbiol.">
        <title>Genome-based taxonomic rearrangement of Oceanobacter-related bacteria including the description of Thalassolituus hydrocarbonoclasticus sp. nov. and Thalassolituus pacificus sp. nov. and emended description of the genus Thalassolituus.</title>
        <authorList>
            <person name="Dong C."/>
            <person name="Wei L."/>
            <person name="Wang J."/>
            <person name="Lai Q."/>
            <person name="Huang Z."/>
            <person name="Shao Z."/>
        </authorList>
    </citation>
    <scope>NUCLEOTIDE SEQUENCE</scope>
    <source>
        <strain evidence="1">59MF3M-4</strain>
    </source>
</reference>
<comment type="caution">
    <text evidence="1">The sequence shown here is derived from an EMBL/GenBank/DDBJ whole genome shotgun (WGS) entry which is preliminary data.</text>
</comment>
<dbReference type="Gene3D" id="3.10.129.10">
    <property type="entry name" value="Hotdog Thioesterase"/>
    <property type="match status" value="1"/>
</dbReference>
<dbReference type="SUPFAM" id="SSF54637">
    <property type="entry name" value="Thioesterase/thiol ester dehydrase-isomerase"/>
    <property type="match status" value="1"/>
</dbReference>
<gene>
    <name evidence="1" type="ORF">NYR02_17370</name>
</gene>